<gene>
    <name evidence="1" type="ORF">GQE99_12160</name>
</gene>
<name>A0A845M7M0_9RHOB</name>
<evidence type="ECO:0000313" key="2">
    <source>
        <dbReference type="Proteomes" id="UP000467322"/>
    </source>
</evidence>
<dbReference type="EMBL" id="WTUX01000015">
    <property type="protein sequence ID" value="MZR13767.1"/>
    <property type="molecule type" value="Genomic_DNA"/>
</dbReference>
<comment type="caution">
    <text evidence="1">The sequence shown here is derived from an EMBL/GenBank/DDBJ whole genome shotgun (WGS) entry which is preliminary data.</text>
</comment>
<accession>A0A845M7M0</accession>
<proteinExistence type="predicted"/>
<organism evidence="1 2">
    <name type="scientific">Maritimibacter harenae</name>
    <dbReference type="NCBI Taxonomy" id="2606218"/>
    <lineage>
        <taxon>Bacteria</taxon>
        <taxon>Pseudomonadati</taxon>
        <taxon>Pseudomonadota</taxon>
        <taxon>Alphaproteobacteria</taxon>
        <taxon>Rhodobacterales</taxon>
        <taxon>Roseobacteraceae</taxon>
        <taxon>Maritimibacter</taxon>
    </lineage>
</organism>
<dbReference type="AlphaFoldDB" id="A0A845M7M0"/>
<keyword evidence="2" id="KW-1185">Reference proteome</keyword>
<reference evidence="1 2" key="1">
    <citation type="submission" date="2019-12" db="EMBL/GenBank/DDBJ databases">
        <title>Maritimibacter sp. nov. sp. isolated from sea sand.</title>
        <authorList>
            <person name="Kim J."/>
            <person name="Jeong S.E."/>
            <person name="Jung H.S."/>
            <person name="Jeon C.O."/>
        </authorList>
    </citation>
    <scope>NUCLEOTIDE SEQUENCE [LARGE SCALE GENOMIC DNA]</scope>
    <source>
        <strain evidence="1 2">DP07</strain>
    </source>
</reference>
<dbReference type="RefSeq" id="WP_161351906.1">
    <property type="nucleotide sequence ID" value="NZ_WTUX01000015.1"/>
</dbReference>
<dbReference type="Proteomes" id="UP000467322">
    <property type="component" value="Unassembled WGS sequence"/>
</dbReference>
<sequence length="110" mass="12780">MIEAGWFYGDDLFLPQARTDADHENWMSFHRPEVEAHDMLLELFGMRDFWLFGGRMEALGLTFERHPTRPRFVTVKLDQEGLLSGLTTAVSGLTDWIKIDQVVRPEVRDV</sequence>
<evidence type="ECO:0000313" key="1">
    <source>
        <dbReference type="EMBL" id="MZR13767.1"/>
    </source>
</evidence>
<protein>
    <submittedName>
        <fullName evidence="1">Uncharacterized protein</fullName>
    </submittedName>
</protein>